<dbReference type="PRINTS" id="PR00598">
    <property type="entry name" value="HTHMARR"/>
</dbReference>
<name>A0ABU1FIA9_9MICO</name>
<dbReference type="Gene3D" id="1.10.10.10">
    <property type="entry name" value="Winged helix-like DNA-binding domain superfamily/Winged helix DNA-binding domain"/>
    <property type="match status" value="1"/>
</dbReference>
<dbReference type="InterPro" id="IPR023187">
    <property type="entry name" value="Tscrpt_reg_MarR-type_CS"/>
</dbReference>
<evidence type="ECO:0000256" key="1">
    <source>
        <dbReference type="ARBA" id="ARBA00023015"/>
    </source>
</evidence>
<evidence type="ECO:0000256" key="3">
    <source>
        <dbReference type="ARBA" id="ARBA00023163"/>
    </source>
</evidence>
<gene>
    <name evidence="5" type="ORF">RH861_02830</name>
</gene>
<keyword evidence="1" id="KW-0805">Transcription regulation</keyword>
<dbReference type="EMBL" id="JAVKGS010000001">
    <property type="protein sequence ID" value="MDR5690990.1"/>
    <property type="molecule type" value="Genomic_DNA"/>
</dbReference>
<keyword evidence="6" id="KW-1185">Reference proteome</keyword>
<evidence type="ECO:0000313" key="5">
    <source>
        <dbReference type="EMBL" id="MDR5690990.1"/>
    </source>
</evidence>
<dbReference type="RefSeq" id="WP_248597960.1">
    <property type="nucleotide sequence ID" value="NZ_BAABBS010000004.1"/>
</dbReference>
<dbReference type="PANTHER" id="PTHR33164">
    <property type="entry name" value="TRANSCRIPTIONAL REGULATOR, MARR FAMILY"/>
    <property type="match status" value="1"/>
</dbReference>
<keyword evidence="2" id="KW-0238">DNA-binding</keyword>
<dbReference type="Proteomes" id="UP001260072">
    <property type="component" value="Unassembled WGS sequence"/>
</dbReference>
<dbReference type="InterPro" id="IPR000835">
    <property type="entry name" value="HTH_MarR-typ"/>
</dbReference>
<dbReference type="InterPro" id="IPR039422">
    <property type="entry name" value="MarR/SlyA-like"/>
</dbReference>
<proteinExistence type="predicted"/>
<evidence type="ECO:0000313" key="6">
    <source>
        <dbReference type="Proteomes" id="UP001260072"/>
    </source>
</evidence>
<reference evidence="6" key="1">
    <citation type="submission" date="2023-07" db="EMBL/GenBank/DDBJ databases">
        <title>Description of three actinobacteria isolated from air of manufacturing shop in a pharmaceutical factory.</title>
        <authorList>
            <person name="Zhang D.-F."/>
        </authorList>
    </citation>
    <scope>NUCLEOTIDE SEQUENCE [LARGE SCALE GENOMIC DNA]</scope>
    <source>
        <strain evidence="6">CCTCC AB 2011122</strain>
    </source>
</reference>
<comment type="caution">
    <text evidence="5">The sequence shown here is derived from an EMBL/GenBank/DDBJ whole genome shotgun (WGS) entry which is preliminary data.</text>
</comment>
<evidence type="ECO:0000259" key="4">
    <source>
        <dbReference type="PROSITE" id="PS50995"/>
    </source>
</evidence>
<dbReference type="PROSITE" id="PS50995">
    <property type="entry name" value="HTH_MARR_2"/>
    <property type="match status" value="1"/>
</dbReference>
<dbReference type="InterPro" id="IPR036390">
    <property type="entry name" value="WH_DNA-bd_sf"/>
</dbReference>
<evidence type="ECO:0000256" key="2">
    <source>
        <dbReference type="ARBA" id="ARBA00023125"/>
    </source>
</evidence>
<keyword evidence="3" id="KW-0804">Transcription</keyword>
<dbReference type="SMART" id="SM00347">
    <property type="entry name" value="HTH_MARR"/>
    <property type="match status" value="1"/>
</dbReference>
<protein>
    <submittedName>
        <fullName evidence="5">MarR family transcriptional regulator</fullName>
    </submittedName>
</protein>
<dbReference type="PROSITE" id="PS01117">
    <property type="entry name" value="HTH_MARR_1"/>
    <property type="match status" value="1"/>
</dbReference>
<feature type="domain" description="HTH marR-type" evidence="4">
    <location>
        <begin position="1"/>
        <end position="142"/>
    </location>
</feature>
<dbReference type="PANTHER" id="PTHR33164:SF104">
    <property type="entry name" value="TRANSCRIPTIONAL REGULATORY PROTEIN"/>
    <property type="match status" value="1"/>
</dbReference>
<dbReference type="SUPFAM" id="SSF46785">
    <property type="entry name" value="Winged helix' DNA-binding domain"/>
    <property type="match status" value="1"/>
</dbReference>
<dbReference type="InterPro" id="IPR036388">
    <property type="entry name" value="WH-like_DNA-bd_sf"/>
</dbReference>
<dbReference type="Pfam" id="PF12802">
    <property type="entry name" value="MarR_2"/>
    <property type="match status" value="1"/>
</dbReference>
<organism evidence="5 6">
    <name type="scientific">Agromyces indicus</name>
    <dbReference type="NCBI Taxonomy" id="758919"/>
    <lineage>
        <taxon>Bacteria</taxon>
        <taxon>Bacillati</taxon>
        <taxon>Actinomycetota</taxon>
        <taxon>Actinomycetes</taxon>
        <taxon>Micrococcales</taxon>
        <taxon>Microbacteriaceae</taxon>
        <taxon>Agromyces</taxon>
    </lineage>
</organism>
<sequence>MGDRAAAVAAWEALFRAQVQVMRGLAAEFPTEVMSFNEYDVLLYLSRAPNRSLRLKELNRHVLISQPSVSRLIDRLAGRGLVEKSDDPNDGRGTLVRLTPYGFEQFRRAAILHMQSITDRVGTALEDDELRELTALCDRLREAQEERAARTRSNTPAVD</sequence>
<accession>A0ABU1FIA9</accession>